<protein>
    <submittedName>
        <fullName evidence="1">Mating fator 2.3</fullName>
    </submittedName>
    <submittedName>
        <fullName evidence="3">Mating fator a2.3</fullName>
    </submittedName>
    <submittedName>
        <fullName evidence="2">Pheromone Mfa2.3</fullName>
    </submittedName>
</protein>
<evidence type="ECO:0000313" key="1">
    <source>
        <dbReference type="EMBL" id="ALS87618.1"/>
    </source>
</evidence>
<reference evidence="1" key="1">
    <citation type="submission" date="2015-07" db="EMBL/GenBank/DDBJ databases">
        <authorList>
            <person name="Cajimat M.N.B."/>
            <person name="Milazzo M.L."/>
            <person name="Fulhorst C.F."/>
        </authorList>
    </citation>
    <scope>NUCLEOTIDE SEQUENCE</scope>
</reference>
<name>A0A0U2YP96_9BASI</name>
<organism evidence="1">
    <name type="scientific">Ustilago esculenta</name>
    <dbReference type="NCBI Taxonomy" id="185366"/>
    <lineage>
        <taxon>Eukaryota</taxon>
        <taxon>Fungi</taxon>
        <taxon>Dikarya</taxon>
        <taxon>Basidiomycota</taxon>
        <taxon>Ustilaginomycotina</taxon>
        <taxon>Ustilaginomycetes</taxon>
        <taxon>Ustilaginales</taxon>
        <taxon>Ustilaginaceae</taxon>
        <taxon>Ustilago</taxon>
    </lineage>
</organism>
<evidence type="ECO:0000313" key="2">
    <source>
        <dbReference type="EMBL" id="QBH67621.1"/>
    </source>
</evidence>
<reference evidence="3" key="2">
    <citation type="submission" date="2018-10" db="EMBL/GenBank/DDBJ databases">
        <title>The mating type loci of Ustilago esculenta is essential for mating and development.</title>
        <authorList>
            <person name="Zhang Y."/>
            <person name="Yin Y."/>
            <person name="Hu P."/>
            <person name="Yu J."/>
            <person name="Xia W."/>
            <person name="Ge Q."/>
            <person name="Cao Q."/>
            <person name="Cui H."/>
            <person name="Yu X."/>
            <person name="Ye Z."/>
        </authorList>
    </citation>
    <scope>NUCLEOTIDE SEQUENCE</scope>
</reference>
<gene>
    <name evidence="1" type="primary">Mfa2.3</name>
    <name evidence="3" type="synonym">mfa2.3</name>
    <name evidence="2" type="ORF">UEMT_2087.1</name>
</gene>
<dbReference type="EMBL" id="MK097140">
    <property type="protein sequence ID" value="QBH70120.1"/>
    <property type="molecule type" value="Genomic_DNA"/>
</dbReference>
<proteinExistence type="predicted"/>
<sequence length="39" mass="4335">MFAIFSFSINSAVSTEQAPVDQERPDQRTFPWSSGCIIA</sequence>
<dbReference type="EMBL" id="KT343775">
    <property type="protein sequence ID" value="ALS87618.1"/>
    <property type="molecule type" value="Genomic_DNA"/>
</dbReference>
<dbReference type="AlphaFoldDB" id="A0A0U2YP96"/>
<dbReference type="EMBL" id="MK125513">
    <property type="protein sequence ID" value="QBH67621.1"/>
    <property type="molecule type" value="Genomic_DNA"/>
</dbReference>
<accession>A0A0U2YP96</accession>
<reference evidence="2" key="3">
    <citation type="submission" date="2018-11" db="EMBL/GenBank/DDBJ databases">
        <title>The smut fungus Ustilago esculenta has a bipolar mating type system with three idiomorphs larger than 500 kb.</title>
        <authorList>
            <person name="Liang S.-W."/>
            <person name="Huang Y.-H."/>
            <person name="Chiu J.-Y."/>
            <person name="Tseng H.-W."/>
            <person name="Haung J.-H."/>
            <person name="Shen W.-C."/>
        </authorList>
    </citation>
    <scope>NUCLEOTIDE SEQUENCE</scope>
    <source>
        <strain evidence="2">UE_mtsf</strain>
    </source>
</reference>
<evidence type="ECO:0000313" key="3">
    <source>
        <dbReference type="EMBL" id="QBH70120.1"/>
    </source>
</evidence>